<dbReference type="Pfam" id="PF00374">
    <property type="entry name" value="NiFeSe_Hases"/>
    <property type="match status" value="1"/>
</dbReference>
<feature type="non-terminal residue" evidence="8">
    <location>
        <position position="133"/>
    </location>
</feature>
<evidence type="ECO:0000256" key="7">
    <source>
        <dbReference type="ARBA" id="ARBA00023002"/>
    </source>
</evidence>
<evidence type="ECO:0000256" key="3">
    <source>
        <dbReference type="ARBA" id="ARBA00009292"/>
    </source>
</evidence>
<comment type="subunit">
    <text evidence="4">Heterodimer of a large and a small subunit.</text>
</comment>
<evidence type="ECO:0000256" key="1">
    <source>
        <dbReference type="ARBA" id="ARBA00001967"/>
    </source>
</evidence>
<keyword evidence="6" id="KW-0479">Metal-binding</keyword>
<proteinExistence type="inferred from homology"/>
<dbReference type="GO" id="GO:0030313">
    <property type="term" value="C:cell envelope"/>
    <property type="evidence" value="ECO:0007669"/>
    <property type="project" value="UniProtKB-SubCell"/>
</dbReference>
<evidence type="ECO:0000256" key="5">
    <source>
        <dbReference type="ARBA" id="ARBA00022596"/>
    </source>
</evidence>
<evidence type="ECO:0000256" key="2">
    <source>
        <dbReference type="ARBA" id="ARBA00004196"/>
    </source>
</evidence>
<dbReference type="SUPFAM" id="SSF56762">
    <property type="entry name" value="HydB/Nqo4-like"/>
    <property type="match status" value="1"/>
</dbReference>
<dbReference type="GO" id="GO:0008901">
    <property type="term" value="F:ferredoxin hydrogenase activity"/>
    <property type="evidence" value="ECO:0007669"/>
    <property type="project" value="InterPro"/>
</dbReference>
<dbReference type="InterPro" id="IPR050867">
    <property type="entry name" value="NiFe/NiFeSe_hydrgnase_LSU"/>
</dbReference>
<comment type="subcellular location">
    <subcellularLocation>
        <location evidence="2">Cell envelope</location>
    </subcellularLocation>
</comment>
<dbReference type="PROSITE" id="PS00507">
    <property type="entry name" value="NI_HGENASE_L_1"/>
    <property type="match status" value="1"/>
</dbReference>
<protein>
    <recommendedName>
        <fullName evidence="9">Nickel-dependent hydrogenase large subunit</fullName>
    </recommendedName>
</protein>
<dbReference type="InterPro" id="IPR001501">
    <property type="entry name" value="Ni-dep_hyd_lsu"/>
</dbReference>
<name>X1BZL9_9ZZZZ</name>
<comment type="similarity">
    <text evidence="3">Belongs to the [NiFe]/[NiFeSe] hydrogenase large subunit family.</text>
</comment>
<evidence type="ECO:0008006" key="9">
    <source>
        <dbReference type="Google" id="ProtNLM"/>
    </source>
</evidence>
<keyword evidence="7" id="KW-0560">Oxidoreductase</keyword>
<dbReference type="AlphaFoldDB" id="X1BZL9"/>
<evidence type="ECO:0000313" key="8">
    <source>
        <dbReference type="EMBL" id="GAG86537.1"/>
    </source>
</evidence>
<gene>
    <name evidence="8" type="ORF">S01H4_36421</name>
</gene>
<dbReference type="InterPro" id="IPR029014">
    <property type="entry name" value="NiFe-Hase_large"/>
</dbReference>
<evidence type="ECO:0000256" key="6">
    <source>
        <dbReference type="ARBA" id="ARBA00022723"/>
    </source>
</evidence>
<reference evidence="8" key="1">
    <citation type="journal article" date="2014" name="Front. Microbiol.">
        <title>High frequency of phylogenetically diverse reductive dehalogenase-homologous genes in deep subseafloor sedimentary metagenomes.</title>
        <authorList>
            <person name="Kawai M."/>
            <person name="Futagami T."/>
            <person name="Toyoda A."/>
            <person name="Takaki Y."/>
            <person name="Nishi S."/>
            <person name="Hori S."/>
            <person name="Arai W."/>
            <person name="Tsubouchi T."/>
            <person name="Morono Y."/>
            <person name="Uchiyama I."/>
            <person name="Ito T."/>
            <person name="Fujiyama A."/>
            <person name="Inagaki F."/>
            <person name="Takami H."/>
        </authorList>
    </citation>
    <scope>NUCLEOTIDE SEQUENCE</scope>
    <source>
        <strain evidence="8">Expedition CK06-06</strain>
    </source>
</reference>
<organism evidence="8">
    <name type="scientific">marine sediment metagenome</name>
    <dbReference type="NCBI Taxonomy" id="412755"/>
    <lineage>
        <taxon>unclassified sequences</taxon>
        <taxon>metagenomes</taxon>
        <taxon>ecological metagenomes</taxon>
    </lineage>
</organism>
<keyword evidence="5" id="KW-0533">Nickel</keyword>
<dbReference type="EMBL" id="BART01019468">
    <property type="protein sequence ID" value="GAG86537.1"/>
    <property type="molecule type" value="Genomic_DNA"/>
</dbReference>
<sequence length="133" mass="14536">MAKIVIDPVTRIEGHLKIETVVDDGVVKEARSTGNLFRGIELILRGRDPRDAQVITQRICGVCPQSHGVAAALNLDSAFGIADKIPDNARIMRNLIQGAHVIQDHILHFYHLAALDYVDVAELANYGGKDSDL</sequence>
<accession>X1BZL9</accession>
<dbReference type="InterPro" id="IPR018194">
    <property type="entry name" value="Ni-dep_hyd_lsu_Ni_BS"/>
</dbReference>
<dbReference type="Gene3D" id="1.10.645.10">
    <property type="entry name" value="Cytochrome-c3 Hydrogenase, chain B"/>
    <property type="match status" value="1"/>
</dbReference>
<comment type="caution">
    <text evidence="8">The sequence shown here is derived from an EMBL/GenBank/DDBJ whole genome shotgun (WGS) entry which is preliminary data.</text>
</comment>
<dbReference type="PANTHER" id="PTHR42958:SF2">
    <property type="entry name" value="UPTAKE HYDROGENASE LARGE SUBUNIT"/>
    <property type="match status" value="1"/>
</dbReference>
<dbReference type="PANTHER" id="PTHR42958">
    <property type="entry name" value="HYDROGENASE-2 LARGE CHAIN"/>
    <property type="match status" value="1"/>
</dbReference>
<evidence type="ECO:0000256" key="4">
    <source>
        <dbReference type="ARBA" id="ARBA00011771"/>
    </source>
</evidence>
<dbReference type="GO" id="GO:0016151">
    <property type="term" value="F:nickel cation binding"/>
    <property type="evidence" value="ECO:0007669"/>
    <property type="project" value="InterPro"/>
</dbReference>
<comment type="cofactor">
    <cofactor evidence="1">
        <name>Ni(2+)</name>
        <dbReference type="ChEBI" id="CHEBI:49786"/>
    </cofactor>
</comment>